<evidence type="ECO:0000313" key="2">
    <source>
        <dbReference type="EMBL" id="MDV6271844.1"/>
    </source>
</evidence>
<name>A0ABU4C5Q5_RHOGO</name>
<keyword evidence="3" id="KW-1185">Reference proteome</keyword>
<dbReference type="SUPFAM" id="SSF52540">
    <property type="entry name" value="P-loop containing nucleoside triphosphate hydrolases"/>
    <property type="match status" value="1"/>
</dbReference>
<feature type="non-terminal residue" evidence="2">
    <location>
        <position position="1"/>
    </location>
</feature>
<dbReference type="EMBL" id="JAWLKB010000109">
    <property type="protein sequence ID" value="MDV6271844.1"/>
    <property type="molecule type" value="Genomic_DNA"/>
</dbReference>
<dbReference type="PANTHER" id="PTHR42788:SF13">
    <property type="entry name" value="ALIPHATIC SULFONATES IMPORT ATP-BINDING PROTEIN SSUB"/>
    <property type="match status" value="1"/>
</dbReference>
<dbReference type="GO" id="GO:0005524">
    <property type="term" value="F:ATP binding"/>
    <property type="evidence" value="ECO:0007669"/>
    <property type="project" value="UniProtKB-KW"/>
</dbReference>
<protein>
    <submittedName>
        <fullName evidence="2">ABC transporter ATP-binding protein</fullName>
    </submittedName>
</protein>
<dbReference type="InterPro" id="IPR027417">
    <property type="entry name" value="P-loop_NTPase"/>
</dbReference>
<proteinExistence type="predicted"/>
<dbReference type="PANTHER" id="PTHR42788">
    <property type="entry name" value="TAURINE IMPORT ATP-BINDING PROTEIN-RELATED"/>
    <property type="match status" value="1"/>
</dbReference>
<organism evidence="2 3">
    <name type="scientific">Rhodococcus globerulus</name>
    <dbReference type="NCBI Taxonomy" id="33008"/>
    <lineage>
        <taxon>Bacteria</taxon>
        <taxon>Bacillati</taxon>
        <taxon>Actinomycetota</taxon>
        <taxon>Actinomycetes</taxon>
        <taxon>Mycobacteriales</taxon>
        <taxon>Nocardiaceae</taxon>
        <taxon>Rhodococcus</taxon>
    </lineage>
</organism>
<reference evidence="2 3" key="1">
    <citation type="submission" date="2023-10" db="EMBL/GenBank/DDBJ databases">
        <title>Development of a sustainable strategy for remediation of hydrocarbon-contaminated territories based on the waste exchange concept.</title>
        <authorList>
            <person name="Krivoruchko A."/>
        </authorList>
    </citation>
    <scope>NUCLEOTIDE SEQUENCE [LARGE SCALE GENOMIC DNA]</scope>
    <source>
        <strain evidence="2 3">IEGM 1203</strain>
    </source>
</reference>
<dbReference type="Gene3D" id="3.40.50.300">
    <property type="entry name" value="P-loop containing nucleotide triphosphate hydrolases"/>
    <property type="match status" value="1"/>
</dbReference>
<gene>
    <name evidence="2" type="ORF">R3Q16_35265</name>
</gene>
<dbReference type="Proteomes" id="UP001185927">
    <property type="component" value="Unassembled WGS sequence"/>
</dbReference>
<evidence type="ECO:0000313" key="3">
    <source>
        <dbReference type="Proteomes" id="UP001185927"/>
    </source>
</evidence>
<dbReference type="InterPro" id="IPR050166">
    <property type="entry name" value="ABC_transporter_ATP-bind"/>
</dbReference>
<comment type="caution">
    <text evidence="2">The sequence shown here is derived from an EMBL/GenBank/DDBJ whole genome shotgun (WGS) entry which is preliminary data.</text>
</comment>
<keyword evidence="2" id="KW-0547">Nucleotide-binding</keyword>
<evidence type="ECO:0000256" key="1">
    <source>
        <dbReference type="ARBA" id="ARBA00022448"/>
    </source>
</evidence>
<keyword evidence="2" id="KW-0067">ATP-binding</keyword>
<accession>A0ABU4C5Q5</accession>
<keyword evidence="1" id="KW-0813">Transport</keyword>
<sequence length="92" mass="10544">SLMENDLLDIWSQSDQSVIFITHDLEEAIGMSDRVIVMTASPGTVLSEHDITIARPRDLLECKLTTEYADTYTSIWSNLKDEVLNAYHRDER</sequence>